<dbReference type="InterPro" id="IPR038734">
    <property type="entry name" value="YhaN_AAA"/>
</dbReference>
<evidence type="ECO:0000313" key="4">
    <source>
        <dbReference type="Proteomes" id="UP000278746"/>
    </source>
</evidence>
<feature type="coiled-coil region" evidence="1">
    <location>
        <begin position="562"/>
        <end position="603"/>
    </location>
</feature>
<dbReference type="PANTHER" id="PTHR41259">
    <property type="entry name" value="DOUBLE-STRAND BREAK REPAIR RAD50 ATPASE, PUTATIVE-RELATED"/>
    <property type="match status" value="1"/>
</dbReference>
<feature type="domain" description="YhaN AAA" evidence="2">
    <location>
        <begin position="1"/>
        <end position="200"/>
    </location>
</feature>
<dbReference type="OrthoDB" id="9764467at2"/>
<dbReference type="RefSeq" id="WP_122896220.1">
    <property type="nucleotide sequence ID" value="NZ_RHIB01000001.1"/>
</dbReference>
<dbReference type="Gene3D" id="3.40.50.300">
    <property type="entry name" value="P-loop containing nucleotide triphosphate hydrolases"/>
    <property type="match status" value="2"/>
</dbReference>
<dbReference type="AlphaFoldDB" id="A0A3M7TVC4"/>
<dbReference type="Proteomes" id="UP000278746">
    <property type="component" value="Unassembled WGS sequence"/>
</dbReference>
<reference evidence="3 4" key="1">
    <citation type="submission" date="2018-10" db="EMBL/GenBank/DDBJ databases">
        <title>Bacillus Keqinensis sp. nov., a moderately halophilic bacterium isolated from a saline-alkaline lake.</title>
        <authorList>
            <person name="Wang H."/>
        </authorList>
    </citation>
    <scope>NUCLEOTIDE SEQUENCE [LARGE SCALE GENOMIC DNA]</scope>
    <source>
        <strain evidence="3 4">KQ-3</strain>
    </source>
</reference>
<dbReference type="EMBL" id="RHIB01000001">
    <property type="protein sequence ID" value="RNA68694.1"/>
    <property type="molecule type" value="Genomic_DNA"/>
</dbReference>
<evidence type="ECO:0000259" key="2">
    <source>
        <dbReference type="Pfam" id="PF13514"/>
    </source>
</evidence>
<dbReference type="PANTHER" id="PTHR41259:SF1">
    <property type="entry name" value="DOUBLE-STRAND BREAK REPAIR RAD50 ATPASE, PUTATIVE-RELATED"/>
    <property type="match status" value="1"/>
</dbReference>
<feature type="coiled-coil region" evidence="1">
    <location>
        <begin position="381"/>
        <end position="415"/>
    </location>
</feature>
<evidence type="ECO:0000256" key="1">
    <source>
        <dbReference type="SAM" id="Coils"/>
    </source>
</evidence>
<evidence type="ECO:0000313" key="3">
    <source>
        <dbReference type="EMBL" id="RNA68694.1"/>
    </source>
</evidence>
<accession>A0A3M7TVC4</accession>
<gene>
    <name evidence="3" type="ORF">EBO34_01625</name>
</gene>
<name>A0A3M7TVC4_9BACI</name>
<comment type="caution">
    <text evidence="3">The sequence shown here is derived from an EMBL/GenBank/DDBJ whole genome shotgun (WGS) entry which is preliminary data.</text>
</comment>
<dbReference type="SUPFAM" id="SSF52540">
    <property type="entry name" value="P-loop containing nucleoside triphosphate hydrolases"/>
    <property type="match status" value="1"/>
</dbReference>
<feature type="coiled-coil region" evidence="1">
    <location>
        <begin position="272"/>
        <end position="309"/>
    </location>
</feature>
<organism evidence="3 4">
    <name type="scientific">Alteribacter keqinensis</name>
    <dbReference type="NCBI Taxonomy" id="2483800"/>
    <lineage>
        <taxon>Bacteria</taxon>
        <taxon>Bacillati</taxon>
        <taxon>Bacillota</taxon>
        <taxon>Bacilli</taxon>
        <taxon>Bacillales</taxon>
        <taxon>Bacillaceae</taxon>
        <taxon>Alteribacter</taxon>
    </lineage>
</organism>
<keyword evidence="4" id="KW-1185">Reference proteome</keyword>
<sequence length="1002" mass="116353">MIIKEINVYGFGKWTNESFTLDPHFQLVYGENEAGKSTLMSFIQAVFFGFPKKSDHHKSYEPLHHTTYGGSVVISTKEDGDIMIERVRKGRKKGDVTVKYSSGKTGGEDDLLEILDGYTEQVYRGIFSFDLMGLQGLEKMNAEEINSFLYDTSISGGPSLLSGEKEADEKMQSLFKPRGKVTPVNVTLKDLQKIEKEVNEWRSKLGGYEEISGKVELAEKELKETAGIKEKLDSKQAELDRLKKLLPLYADYKIILAQRKGNGEMTFPESGVNRLERSLKEKKELELQLTELHEKKSKLDEQRKNCQENQSSYNVKEVEGKVRQMNKQEGRYSEQLRNKQTLSEKIPPLIKQKKRIETDWGIEEERIFLHRDTTRQSEEELIRLNRLFTEADQELERIEKEKIRLDEDRNRLEYELTESNKNLLNDQDKREIEGNLKTVQHYEAFKPQLSMLQHRLEVLRGQGSPKQQDNHNLSMLLSVIGGLLLLSGIWTIWTGSLFPGILTCLLGIVSIVIGVTRSKNKAEGTLEMELDQVQKEVSGWIEVENKVNNWPVSDWKIKLTLHEQAQHQKNQIERELRNLNRVCNGLTNEKENYQQRSNEALDELHRWAVTSGFDPGYTGEQYEEMFADTVKWKSLMIEEESVENELMSVTKQINSFIEEVSSTARPVGIIQRDEPGAMLYELDQWVRNQTKITAVLSDLDKEYSSLAARSEAILRRIKKEDEEITKLYEEAGVSTEESFRKKEAEWKMERQKQEEERTILAQMKAISHADRLESDWKRCDEISITIDEEIEQVLEEKKLNEERARQLVEDITTYRHLLKELEDGQSYEDCLQHYEMTRQKLLSLSKEWARYALAKDIIDKTKQIYEEKRQPAVLKGAESYFRQLTGGRYTKLFAPLGEAKFIVEREDGVRFSPGDLSQGTCELLYLSLRFSLAEQYQQTERFPIIIDEAFVNFDALRRKRVMEAVKKISTKHQVLYFTCHDHMIQESGSMNKILLGQTVSQR</sequence>
<protein>
    <recommendedName>
        <fullName evidence="2">YhaN AAA domain-containing protein</fullName>
    </recommendedName>
</protein>
<keyword evidence="1" id="KW-0175">Coiled coil</keyword>
<dbReference type="InterPro" id="IPR027417">
    <property type="entry name" value="P-loop_NTPase"/>
</dbReference>
<feature type="coiled-coil region" evidence="1">
    <location>
        <begin position="184"/>
        <end position="245"/>
    </location>
</feature>
<proteinExistence type="predicted"/>
<dbReference type="Pfam" id="PF13514">
    <property type="entry name" value="AAA_27"/>
    <property type="match status" value="1"/>
</dbReference>